<dbReference type="InterPro" id="IPR038109">
    <property type="entry name" value="DNA_bind_recomb_sf"/>
</dbReference>
<dbReference type="SMART" id="SM00857">
    <property type="entry name" value="Resolvase"/>
    <property type="match status" value="1"/>
</dbReference>
<sequence length="563" mass="62774">MKTNRHNLRVALYGRFSTSRQNAASSADQLRAGEKYATQHGWTVVARFTDDAISGAYEHGRAGLQELKQQAMLGQFDVVVVESVDRLGRNVSEVTALYRRLKFHGIEVHTYTSGKQTDLVIAIMSSVAEAQLEEIAHKTRRGAKANILKKRSAGGRAYGYVSDPKLTADGKLDKGHQKICPAEAKIVRRIFDEYAFGKSPIEIARKLNLEGVPGPRRPRKKGETQVPGCSQWQVSTILGHASRGTGIIHNELYRGWRVWNQRMYLKNPDTGKRVARQNPEEDIERIEDQDLRIVTEEQWNAVRKREAVIRANMKKRASGQEHNFRDARRPTSFLSGIIKCAACGGNVGLVLRDRWGCLGHHRGTNCTNNRTKKRDVVEQRILSGLIGRLVTSESMEIALQAYNEEYQALYAQWLRQSDAGREKLASIDAQINNIMKAIEFAPDVSVLANRLTELSKERKALSEAIKPMPAPMPNLQHDFSALFHERVKNLGAVIGDPNHGREASDKLRSLIQSVEFRPGQARGEVGLTLVGDMAGILALAAGNDNLEVTTEAVVCPRNHARSD</sequence>
<dbReference type="AlphaFoldDB" id="A0A252A6M7"/>
<accession>A0A252A6M7</accession>
<feature type="domain" description="Resolvase/invertase-type recombinase catalytic" evidence="1">
    <location>
        <begin position="9"/>
        <end position="163"/>
    </location>
</feature>
<dbReference type="Proteomes" id="UP000194565">
    <property type="component" value="Unassembled WGS sequence"/>
</dbReference>
<dbReference type="PROSITE" id="PS51737">
    <property type="entry name" value="RECOMBINASE_DNA_BIND"/>
    <property type="match status" value="1"/>
</dbReference>
<dbReference type="RefSeq" id="WP_086641487.1">
    <property type="nucleotide sequence ID" value="NZ_JOMM01000036.1"/>
</dbReference>
<dbReference type="InterPro" id="IPR036162">
    <property type="entry name" value="Resolvase-like_N_sf"/>
</dbReference>
<dbReference type="PANTHER" id="PTHR30461">
    <property type="entry name" value="DNA-INVERTASE FROM LAMBDOID PROPHAGE"/>
    <property type="match status" value="1"/>
</dbReference>
<dbReference type="Gene3D" id="3.90.1750.20">
    <property type="entry name" value="Putative Large Serine Recombinase, Chain B, Domain 2"/>
    <property type="match status" value="1"/>
</dbReference>
<gene>
    <name evidence="3" type="ORF">HC62_11565</name>
</gene>
<dbReference type="InterPro" id="IPR011109">
    <property type="entry name" value="DNA_bind_recombinase_dom"/>
</dbReference>
<evidence type="ECO:0008006" key="5">
    <source>
        <dbReference type="Google" id="ProtNLM"/>
    </source>
</evidence>
<evidence type="ECO:0000313" key="4">
    <source>
        <dbReference type="Proteomes" id="UP000194565"/>
    </source>
</evidence>
<dbReference type="CDD" id="cd00338">
    <property type="entry name" value="Ser_Recombinase"/>
    <property type="match status" value="1"/>
</dbReference>
<reference evidence="3 4" key="1">
    <citation type="submission" date="2014-06" db="EMBL/GenBank/DDBJ databases">
        <authorList>
            <person name="Ju J."/>
            <person name="Zhang J."/>
        </authorList>
    </citation>
    <scope>NUCLEOTIDE SEQUENCE [LARGE SCALE GENOMIC DNA]</scope>
    <source>
        <strain evidence="3">DmW_042</strain>
    </source>
</reference>
<organism evidence="3 4">
    <name type="scientific">Acetobacter tropicalis</name>
    <dbReference type="NCBI Taxonomy" id="104102"/>
    <lineage>
        <taxon>Bacteria</taxon>
        <taxon>Pseudomonadati</taxon>
        <taxon>Pseudomonadota</taxon>
        <taxon>Alphaproteobacteria</taxon>
        <taxon>Acetobacterales</taxon>
        <taxon>Acetobacteraceae</taxon>
        <taxon>Acetobacter</taxon>
    </lineage>
</organism>
<dbReference type="Pfam" id="PF07508">
    <property type="entry name" value="Recombinase"/>
    <property type="match status" value="1"/>
</dbReference>
<dbReference type="PANTHER" id="PTHR30461:SF23">
    <property type="entry name" value="DNA RECOMBINASE-RELATED"/>
    <property type="match status" value="1"/>
</dbReference>
<dbReference type="InterPro" id="IPR006119">
    <property type="entry name" value="Resolv_N"/>
</dbReference>
<dbReference type="Pfam" id="PF00239">
    <property type="entry name" value="Resolvase"/>
    <property type="match status" value="1"/>
</dbReference>
<evidence type="ECO:0000313" key="3">
    <source>
        <dbReference type="EMBL" id="OUI85207.1"/>
    </source>
</evidence>
<evidence type="ECO:0000259" key="2">
    <source>
        <dbReference type="PROSITE" id="PS51737"/>
    </source>
</evidence>
<dbReference type="Gene3D" id="3.40.50.1390">
    <property type="entry name" value="Resolvase, N-terminal catalytic domain"/>
    <property type="match status" value="1"/>
</dbReference>
<evidence type="ECO:0000259" key="1">
    <source>
        <dbReference type="PROSITE" id="PS51736"/>
    </source>
</evidence>
<dbReference type="SUPFAM" id="SSF53041">
    <property type="entry name" value="Resolvase-like"/>
    <property type="match status" value="1"/>
</dbReference>
<proteinExistence type="predicted"/>
<dbReference type="EMBL" id="JOMM01000036">
    <property type="protein sequence ID" value="OUI85207.1"/>
    <property type="molecule type" value="Genomic_DNA"/>
</dbReference>
<dbReference type="GO" id="GO:0000150">
    <property type="term" value="F:DNA strand exchange activity"/>
    <property type="evidence" value="ECO:0007669"/>
    <property type="project" value="InterPro"/>
</dbReference>
<feature type="domain" description="Recombinase" evidence="2">
    <location>
        <begin position="157"/>
        <end position="312"/>
    </location>
</feature>
<protein>
    <recommendedName>
        <fullName evidence="5">Recombinase family protein</fullName>
    </recommendedName>
</protein>
<dbReference type="GO" id="GO:0003677">
    <property type="term" value="F:DNA binding"/>
    <property type="evidence" value="ECO:0007669"/>
    <property type="project" value="InterPro"/>
</dbReference>
<dbReference type="InterPro" id="IPR050639">
    <property type="entry name" value="SSR_resolvase"/>
</dbReference>
<comment type="caution">
    <text evidence="3">The sequence shown here is derived from an EMBL/GenBank/DDBJ whole genome shotgun (WGS) entry which is preliminary data.</text>
</comment>
<dbReference type="PROSITE" id="PS51736">
    <property type="entry name" value="RECOMBINASES_3"/>
    <property type="match status" value="1"/>
</dbReference>
<name>A0A252A6M7_9PROT</name>